<comment type="catalytic activity">
    <reaction evidence="2">
        <text>L-homoserine + acetyl-CoA = O-acetyl-L-homoserine + CoA</text>
        <dbReference type="Rhea" id="RHEA:13701"/>
        <dbReference type="ChEBI" id="CHEBI:57287"/>
        <dbReference type="ChEBI" id="CHEBI:57288"/>
        <dbReference type="ChEBI" id="CHEBI:57476"/>
        <dbReference type="ChEBI" id="CHEBI:57716"/>
        <dbReference type="EC" id="2.3.1.31"/>
    </reaction>
</comment>
<dbReference type="PANTHER" id="PTHR32268:SF11">
    <property type="entry name" value="HOMOSERINE O-ACETYLTRANSFERASE"/>
    <property type="match status" value="1"/>
</dbReference>
<dbReference type="UniPathway" id="UPA00051">
    <property type="reaction ID" value="UER00074"/>
</dbReference>
<dbReference type="GO" id="GO:0005737">
    <property type="term" value="C:cytoplasm"/>
    <property type="evidence" value="ECO:0007669"/>
    <property type="project" value="UniProtKB-SubCell"/>
</dbReference>
<evidence type="ECO:0000256" key="3">
    <source>
        <dbReference type="PIRSR" id="PIRSR000443-1"/>
    </source>
</evidence>
<evidence type="ECO:0000313" key="5">
    <source>
        <dbReference type="EMBL" id="KAB1639730.1"/>
    </source>
</evidence>
<dbReference type="GO" id="GO:0004414">
    <property type="term" value="F:homoserine O-acetyltransferase activity"/>
    <property type="evidence" value="ECO:0007669"/>
    <property type="project" value="UniProtKB-UniRule"/>
</dbReference>
<keyword evidence="2" id="KW-0963">Cytoplasm</keyword>
<keyword evidence="2" id="KW-0486">Methionine biosynthesis</keyword>
<sequence length="402" mass="43207">MDWTDHGISPPSGRIPNDELRAASLRPPASGAWRDGDDVGDRQFAWLGAFSPEHGGELPLIRLAYETWGTLNADRSNAILVLHALTGDSHVEGQLGPGHPTAGWWPGIIGPGAPLDTDRYFVIAPNMLGGCQGSTGPASLDARGNAYGASFPVLTIRDQVRAQALLADHLGISTFAAVIGGSMGGMHALEWGIMYPDRTQRLIVMSAPAASDAQTIAQNTLQIDAIRLDPNFNDGDYADEPAGFGPHRGLALARRLAMLNYRSGTELDDRFGRSWQSNLSPEQDEGRYAVESYLDFHGNRFTRRFDANSYITLLTAMSSHNVGRDRGGVDAALGRVTASTMVIGISTDVLFPPETQHRIAAGVPNSYSGDRAVTIRSNFGHDGFLLEIHHVGDAIRSMLVNG</sequence>
<keyword evidence="2 5" id="KW-0012">Acyltransferase</keyword>
<comment type="subcellular location">
    <subcellularLocation>
        <location evidence="2">Cytoplasm</location>
    </subcellularLocation>
</comment>
<accession>A0A7J5B8S6</accession>
<evidence type="ECO:0000256" key="1">
    <source>
        <dbReference type="ARBA" id="ARBA00022679"/>
    </source>
</evidence>
<keyword evidence="6" id="KW-1185">Reference proteome</keyword>
<dbReference type="HAMAP" id="MF_00296">
    <property type="entry name" value="MetX_acyltransf"/>
    <property type="match status" value="1"/>
</dbReference>
<comment type="function">
    <text evidence="2">Transfers an acetyl group from acetyl-CoA to L-homoserine, forming acetyl-L-homoserine.</text>
</comment>
<dbReference type="InterPro" id="IPR008220">
    <property type="entry name" value="HAT_MetX-like"/>
</dbReference>
<dbReference type="PANTHER" id="PTHR32268">
    <property type="entry name" value="HOMOSERINE O-ACETYLTRANSFERASE"/>
    <property type="match status" value="1"/>
</dbReference>
<dbReference type="SUPFAM" id="SSF53474">
    <property type="entry name" value="alpha/beta-Hydrolases"/>
    <property type="match status" value="1"/>
</dbReference>
<gene>
    <name evidence="2" type="primary">metXA</name>
    <name evidence="5" type="ORF">F8O03_05285</name>
</gene>
<feature type="domain" description="AB hydrolase-1" evidence="4">
    <location>
        <begin position="77"/>
        <end position="385"/>
    </location>
</feature>
<dbReference type="GO" id="GO:0009086">
    <property type="term" value="P:methionine biosynthetic process"/>
    <property type="evidence" value="ECO:0007669"/>
    <property type="project" value="UniProtKB-UniRule"/>
</dbReference>
<dbReference type="PIRSF" id="PIRSF000443">
    <property type="entry name" value="Homoser_Ac_trans"/>
    <property type="match status" value="1"/>
</dbReference>
<evidence type="ECO:0000259" key="4">
    <source>
        <dbReference type="Pfam" id="PF00561"/>
    </source>
</evidence>
<dbReference type="GO" id="GO:0009092">
    <property type="term" value="P:homoserine metabolic process"/>
    <property type="evidence" value="ECO:0007669"/>
    <property type="project" value="TreeGrafter"/>
</dbReference>
<dbReference type="EC" id="2.3.1.31" evidence="2"/>
<dbReference type="NCBIfam" id="TIGR01392">
    <property type="entry name" value="homoserO_Ac_trn"/>
    <property type="match status" value="1"/>
</dbReference>
<comment type="subunit">
    <text evidence="2">Homodimer.</text>
</comment>
<name>A0A7J5B8S6_9MICO</name>
<keyword evidence="2" id="KW-0028">Amino-acid biosynthesis</keyword>
<dbReference type="Gene3D" id="3.40.50.1820">
    <property type="entry name" value="alpha/beta hydrolase"/>
    <property type="match status" value="1"/>
</dbReference>
<dbReference type="EMBL" id="WBJX01000001">
    <property type="protein sequence ID" value="KAB1639730.1"/>
    <property type="molecule type" value="Genomic_DNA"/>
</dbReference>
<feature type="active site" evidence="2 3">
    <location>
        <position position="381"/>
    </location>
</feature>
<comment type="similarity">
    <text evidence="2">Belongs to the AB hydrolase superfamily. MetX family.</text>
</comment>
<proteinExistence type="inferred from homology"/>
<evidence type="ECO:0000313" key="6">
    <source>
        <dbReference type="Proteomes" id="UP000490386"/>
    </source>
</evidence>
<reference evidence="5 6" key="1">
    <citation type="submission" date="2019-09" db="EMBL/GenBank/DDBJ databases">
        <title>Phylogeny of genus Pseudoclavibacter and closely related genus.</title>
        <authorList>
            <person name="Li Y."/>
        </authorList>
    </citation>
    <scope>NUCLEOTIDE SEQUENCE [LARGE SCALE GENOMIC DNA]</scope>
    <source>
        <strain evidence="5 6">THG-MD12</strain>
    </source>
</reference>
<dbReference type="Gene3D" id="1.10.1740.110">
    <property type="match status" value="1"/>
</dbReference>
<feature type="binding site" evidence="2">
    <location>
        <position position="382"/>
    </location>
    <ligand>
        <name>substrate</name>
    </ligand>
</feature>
<dbReference type="AlphaFoldDB" id="A0A7J5B8S6"/>
<comment type="caution">
    <text evidence="5">The sequence shown here is derived from an EMBL/GenBank/DDBJ whole genome shotgun (WGS) entry which is preliminary data.</text>
</comment>
<organism evidence="5 6">
    <name type="scientific">Pseudoclavibacter terrae</name>
    <dbReference type="NCBI Taxonomy" id="1530195"/>
    <lineage>
        <taxon>Bacteria</taxon>
        <taxon>Bacillati</taxon>
        <taxon>Actinomycetota</taxon>
        <taxon>Actinomycetes</taxon>
        <taxon>Micrococcales</taxon>
        <taxon>Microbacteriaceae</taxon>
        <taxon>Pseudoclavibacter</taxon>
    </lineage>
</organism>
<evidence type="ECO:0000256" key="2">
    <source>
        <dbReference type="HAMAP-Rule" id="MF_00296"/>
    </source>
</evidence>
<dbReference type="RefSeq" id="WP_151422895.1">
    <property type="nucleotide sequence ID" value="NZ_WBJX01000001.1"/>
</dbReference>
<dbReference type="Pfam" id="PF00561">
    <property type="entry name" value="Abhydrolase_1"/>
    <property type="match status" value="1"/>
</dbReference>
<protein>
    <recommendedName>
        <fullName evidence="2">Homoserine O-acetyltransferase</fullName>
        <shortName evidence="2">HAT</shortName>
        <ecNumber evidence="2">2.3.1.31</ecNumber>
    </recommendedName>
    <alternativeName>
        <fullName evidence="2">Homoserine transacetylase</fullName>
        <shortName evidence="2">HTA</shortName>
    </alternativeName>
</protein>
<keyword evidence="1 2" id="KW-0808">Transferase</keyword>
<dbReference type="NCBIfam" id="NF001209">
    <property type="entry name" value="PRK00175.1"/>
    <property type="match status" value="1"/>
</dbReference>
<feature type="binding site" evidence="2">
    <location>
        <position position="254"/>
    </location>
    <ligand>
        <name>substrate</name>
    </ligand>
</feature>
<comment type="pathway">
    <text evidence="2">Amino-acid biosynthesis; L-methionine biosynthesis via de novo pathway; O-acetyl-L-homoserine from L-homoserine: step 1/1.</text>
</comment>
<dbReference type="InterPro" id="IPR000073">
    <property type="entry name" value="AB_hydrolase_1"/>
</dbReference>
<dbReference type="InterPro" id="IPR029058">
    <property type="entry name" value="AB_hydrolase_fold"/>
</dbReference>
<dbReference type="OrthoDB" id="9800754at2"/>
<comment type="caution">
    <text evidence="2">Lacks conserved residue(s) required for the propagation of feature annotation.</text>
</comment>
<feature type="active site" description="Nucleophile" evidence="2 3">
    <location>
        <position position="182"/>
    </location>
</feature>
<dbReference type="Proteomes" id="UP000490386">
    <property type="component" value="Unassembled WGS sequence"/>
</dbReference>
<feature type="active site" evidence="2 3">
    <location>
        <position position="348"/>
    </location>
</feature>